<proteinExistence type="inferred from homology"/>
<dbReference type="GO" id="GO:0003676">
    <property type="term" value="F:nucleic acid binding"/>
    <property type="evidence" value="ECO:0007669"/>
    <property type="project" value="InterPro"/>
</dbReference>
<evidence type="ECO:0000256" key="2">
    <source>
        <dbReference type="SAM" id="MobiDB-lite"/>
    </source>
</evidence>
<dbReference type="InterPro" id="IPR003870">
    <property type="entry name" value="DUF222"/>
</dbReference>
<dbReference type="Pfam" id="PF01844">
    <property type="entry name" value="HNH"/>
    <property type="match status" value="1"/>
</dbReference>
<evidence type="ECO:0000313" key="5">
    <source>
        <dbReference type="Proteomes" id="UP000318297"/>
    </source>
</evidence>
<accession>A0A561E8N6</accession>
<dbReference type="SMART" id="SM00507">
    <property type="entry name" value="HNHc"/>
    <property type="match status" value="1"/>
</dbReference>
<evidence type="ECO:0000313" key="4">
    <source>
        <dbReference type="EMBL" id="TWE11930.1"/>
    </source>
</evidence>
<feature type="compositionally biased region" description="Basic and acidic residues" evidence="2">
    <location>
        <begin position="208"/>
        <end position="223"/>
    </location>
</feature>
<organism evidence="4 5">
    <name type="scientific">Rudaeicoccus suwonensis</name>
    <dbReference type="NCBI Taxonomy" id="657409"/>
    <lineage>
        <taxon>Bacteria</taxon>
        <taxon>Bacillati</taxon>
        <taxon>Actinomycetota</taxon>
        <taxon>Actinomycetes</taxon>
        <taxon>Micrococcales</taxon>
        <taxon>Dermacoccaceae</taxon>
        <taxon>Rudaeicoccus</taxon>
    </lineage>
</organism>
<keyword evidence="5" id="KW-1185">Reference proteome</keyword>
<keyword evidence="4" id="KW-0255">Endonuclease</keyword>
<gene>
    <name evidence="4" type="ORF">BKA23_0723</name>
</gene>
<dbReference type="GO" id="GO:0008270">
    <property type="term" value="F:zinc ion binding"/>
    <property type="evidence" value="ECO:0007669"/>
    <property type="project" value="InterPro"/>
</dbReference>
<dbReference type="GO" id="GO:0004519">
    <property type="term" value="F:endonuclease activity"/>
    <property type="evidence" value="ECO:0007669"/>
    <property type="project" value="UniProtKB-KW"/>
</dbReference>
<protein>
    <submittedName>
        <fullName evidence="4">HNH endonuclease</fullName>
    </submittedName>
</protein>
<feature type="region of interest" description="Disordered" evidence="2">
    <location>
        <begin position="167"/>
        <end position="253"/>
    </location>
</feature>
<comment type="caution">
    <text evidence="4">The sequence shown here is derived from an EMBL/GenBank/DDBJ whole genome shotgun (WGS) entry which is preliminary data.</text>
</comment>
<sequence>MGTAVGQIALDAASAGVELLGVSCPAPLASATVAATWMGEAQLRALLTQIGRARSALAILEAALVGEGLSRGLPGDEGLSPVDWVRTHEGAAAVPPDPAEAARVVRQAQIPARRGSVCDPVLAAFAAGELSARKTDQVLKFIDEVAAVADPDELTGIVRALIDGASDGAVPGVHAVPNATEPLKETDTNAADLGDDSDGDADSGPSEDQPHEDQQEHDQRELSDADNSAAHGLSAEPTDRERRATGGGPAEWGLLPRELAAAIRHASRLLKPERQLEDEERESRRGCAMFKGAGPGNLSEYRILADAEGCAILDSAVAALCVPVPGPTGEADLRSPARRRYDALMDLVSRGIAAGGNLPRANKAQIIVTTTLESLLDRLRGVGITMTGEVLSPETVRRLACDAEIMPMMLGGAGRPLDVGRSRRLFTGAQRLALWRRDHGCTFPGCTVPATWCDAHHVVHWSRGGSTDLGNAALLCRRHHTLVHSDDLSADVTDVGVTWRIPRLLAAS</sequence>
<keyword evidence="4" id="KW-0540">Nuclease</keyword>
<dbReference type="Proteomes" id="UP000318297">
    <property type="component" value="Unassembled WGS sequence"/>
</dbReference>
<dbReference type="OrthoDB" id="5177627at2"/>
<name>A0A561E8N6_9MICO</name>
<dbReference type="CDD" id="cd00085">
    <property type="entry name" value="HNHc"/>
    <property type="match status" value="1"/>
</dbReference>
<comment type="similarity">
    <text evidence="1">Belongs to the Rv1128c/1148c/1588c/1702c/1945/3466 family.</text>
</comment>
<reference evidence="4 5" key="1">
    <citation type="submission" date="2019-06" db="EMBL/GenBank/DDBJ databases">
        <title>Sequencing the genomes of 1000 actinobacteria strains.</title>
        <authorList>
            <person name="Klenk H.-P."/>
        </authorList>
    </citation>
    <scope>NUCLEOTIDE SEQUENCE [LARGE SCALE GENOMIC DNA]</scope>
    <source>
        <strain evidence="4 5">DSM 19560</strain>
    </source>
</reference>
<feature type="domain" description="HNH nuclease" evidence="3">
    <location>
        <begin position="429"/>
        <end position="481"/>
    </location>
</feature>
<dbReference type="RefSeq" id="WP_145225525.1">
    <property type="nucleotide sequence ID" value="NZ_VIVQ01000001.1"/>
</dbReference>
<evidence type="ECO:0000259" key="3">
    <source>
        <dbReference type="SMART" id="SM00507"/>
    </source>
</evidence>
<keyword evidence="4" id="KW-0378">Hydrolase</keyword>
<dbReference type="InterPro" id="IPR003615">
    <property type="entry name" value="HNH_nuc"/>
</dbReference>
<dbReference type="Pfam" id="PF02720">
    <property type="entry name" value="DUF222"/>
    <property type="match status" value="1"/>
</dbReference>
<dbReference type="InterPro" id="IPR002711">
    <property type="entry name" value="HNH"/>
</dbReference>
<evidence type="ECO:0000256" key="1">
    <source>
        <dbReference type="ARBA" id="ARBA00023450"/>
    </source>
</evidence>
<dbReference type="Gene3D" id="1.10.30.50">
    <property type="match status" value="1"/>
</dbReference>
<dbReference type="AlphaFoldDB" id="A0A561E8N6"/>
<dbReference type="EMBL" id="VIVQ01000001">
    <property type="protein sequence ID" value="TWE11930.1"/>
    <property type="molecule type" value="Genomic_DNA"/>
</dbReference>